<comment type="subcellular location">
    <subcellularLocation>
        <location evidence="1">Membrane</location>
        <topology evidence="1">Multi-pass membrane protein</topology>
    </subcellularLocation>
</comment>
<feature type="transmembrane region" description="Helical" evidence="7">
    <location>
        <begin position="640"/>
        <end position="672"/>
    </location>
</feature>
<protein>
    <submittedName>
        <fullName evidence="9">P protein</fullName>
    </submittedName>
</protein>
<keyword evidence="2" id="KW-0813">Transport</keyword>
<evidence type="ECO:0000256" key="2">
    <source>
        <dbReference type="ARBA" id="ARBA00022448"/>
    </source>
</evidence>
<reference evidence="9" key="1">
    <citation type="submission" date="2013-07" db="EMBL/GenBank/DDBJ databases">
        <authorList>
            <person name="Geib S."/>
        </authorList>
    </citation>
    <scope>NUCLEOTIDE SEQUENCE</scope>
</reference>
<feature type="transmembrane region" description="Helical" evidence="7">
    <location>
        <begin position="684"/>
        <end position="705"/>
    </location>
</feature>
<evidence type="ECO:0000313" key="9">
    <source>
        <dbReference type="EMBL" id="JAC04595.1"/>
    </source>
</evidence>
<dbReference type="OrthoDB" id="442352at2759"/>
<feature type="transmembrane region" description="Helical" evidence="7">
    <location>
        <begin position="538"/>
        <end position="558"/>
    </location>
</feature>
<organism evidence="9">
    <name type="scientific">Ceratitis capitata</name>
    <name type="common">Mediterranean fruit fly</name>
    <name type="synonym">Tephritis capitata</name>
    <dbReference type="NCBI Taxonomy" id="7213"/>
    <lineage>
        <taxon>Eukaryota</taxon>
        <taxon>Metazoa</taxon>
        <taxon>Ecdysozoa</taxon>
        <taxon>Arthropoda</taxon>
        <taxon>Hexapoda</taxon>
        <taxon>Insecta</taxon>
        <taxon>Pterygota</taxon>
        <taxon>Neoptera</taxon>
        <taxon>Endopterygota</taxon>
        <taxon>Diptera</taxon>
        <taxon>Brachycera</taxon>
        <taxon>Muscomorpha</taxon>
        <taxon>Tephritoidea</taxon>
        <taxon>Tephritidae</taxon>
        <taxon>Ceratitis</taxon>
        <taxon>Ceratitis</taxon>
    </lineage>
</organism>
<feature type="non-terminal residue" evidence="9">
    <location>
        <position position="1"/>
    </location>
</feature>
<dbReference type="PANTHER" id="PTHR43568">
    <property type="entry name" value="P PROTEIN"/>
    <property type="match status" value="1"/>
</dbReference>
<gene>
    <name evidence="9" type="primary">P</name>
</gene>
<evidence type="ECO:0000256" key="1">
    <source>
        <dbReference type="ARBA" id="ARBA00004141"/>
    </source>
</evidence>
<feature type="transmembrane region" description="Helical" evidence="7">
    <location>
        <begin position="595"/>
        <end position="620"/>
    </location>
</feature>
<feature type="compositionally biased region" description="Low complexity" evidence="6">
    <location>
        <begin position="48"/>
        <end position="60"/>
    </location>
</feature>
<feature type="transmembrane region" description="Helical" evidence="7">
    <location>
        <begin position="564"/>
        <end position="583"/>
    </location>
</feature>
<dbReference type="Pfam" id="PF03600">
    <property type="entry name" value="CitMHS"/>
    <property type="match status" value="1"/>
</dbReference>
<proteinExistence type="evidence at transcript level"/>
<keyword evidence="3 7" id="KW-0812">Transmembrane</keyword>
<dbReference type="GO" id="GO:0016020">
    <property type="term" value="C:membrane"/>
    <property type="evidence" value="ECO:0007669"/>
    <property type="project" value="UniProtKB-SubCell"/>
</dbReference>
<dbReference type="CDD" id="cd01116">
    <property type="entry name" value="P_permease"/>
    <property type="match status" value="1"/>
</dbReference>
<feature type="transmembrane region" description="Helical" evidence="7">
    <location>
        <begin position="378"/>
        <end position="400"/>
    </location>
</feature>
<feature type="transmembrane region" description="Helical" evidence="7">
    <location>
        <begin position="347"/>
        <end position="366"/>
    </location>
</feature>
<evidence type="ECO:0000256" key="6">
    <source>
        <dbReference type="SAM" id="MobiDB-lite"/>
    </source>
</evidence>
<evidence type="ECO:0000259" key="8">
    <source>
        <dbReference type="Pfam" id="PF03600"/>
    </source>
</evidence>
<feature type="transmembrane region" description="Helical" evidence="7">
    <location>
        <begin position="108"/>
        <end position="126"/>
    </location>
</feature>
<keyword evidence="5 7" id="KW-0472">Membrane</keyword>
<feature type="transmembrane region" description="Helical" evidence="7">
    <location>
        <begin position="725"/>
        <end position="751"/>
    </location>
</feature>
<evidence type="ECO:0000256" key="3">
    <source>
        <dbReference type="ARBA" id="ARBA00022692"/>
    </source>
</evidence>
<feature type="transmembrane region" description="Helical" evidence="7">
    <location>
        <begin position="308"/>
        <end position="327"/>
    </location>
</feature>
<evidence type="ECO:0000256" key="7">
    <source>
        <dbReference type="SAM" id="Phobius"/>
    </source>
</evidence>
<dbReference type="GO" id="GO:0055085">
    <property type="term" value="P:transmembrane transport"/>
    <property type="evidence" value="ECO:0007669"/>
    <property type="project" value="InterPro"/>
</dbReference>
<dbReference type="InterPro" id="IPR004680">
    <property type="entry name" value="Cit_transptr-like_dom"/>
</dbReference>
<feature type="region of interest" description="Disordered" evidence="6">
    <location>
        <begin position="48"/>
        <end position="67"/>
    </location>
</feature>
<dbReference type="EMBL" id="GAMC01001961">
    <property type="protein sequence ID" value="JAC04595.1"/>
    <property type="molecule type" value="mRNA"/>
</dbReference>
<sequence>LKKKIFKKLLPAKRMTQELPATPIRATRKHDAQINNNSANFTLHAKSNKNCSNNNNAANSHNKHAPRLEAGQQRYAENEEPATRRNLLLMFASKNGIDFSWKVLLNNIKIIVFLVLWLLIVICMALKQPTADESRLFTIEPRQARTYLIPQQHVDTRIGVLVVGPFDEDEKATAGTQMDVVTMSVVTEAESKEQLCNDWTLYLKPGDSEHLTSTEKKHVFRLNTPLNQSLRLSMTTTKQVTLKLKLDKYVAKHADGILAGAFILILMYAMIVTEIIERTISSVFCATLAISLLINYDYNVTLRQIMSWVDIETLLLLFSMMILIALLSDSGIFDFCAVYAYQISKGFVWPLLTSLCLSTAVLSAFLDNVTMMLLVAPITIRLCEALMLDPVLMLTFMVIYSNIGAACTPIGDPPNIIITTNQYIRESGVAFGNFLLHCVPCVALVMLQTHLLLRFMFRDEEKLKLKSPLEQGLQRIARQTARLSKATTFMDGALDKEDMRRKSVKALVELQRRLTSAPEYHTILAELKSTYGIKDKSLLIILSICFTLVLLIFLLHSVHGLHQLTLGWASLIGVLLALALVNIPDFEALLHRVEWSTLIFFASLFIVMEVLVKIGLIGLIGAQVQELILLVDKKYRLLLALMLILWVSALASAFLDNIPVTAMMLPIVISLAKDEDLQLPLHPLVWTLAMGACFGGNGTLIAASANVVSAGIANQHGYKFSFTTFFVLGFPVMLSNIVVTSLYLILCHVIFEWHDPPIHIYD</sequence>
<feature type="domain" description="Citrate transporter-like" evidence="8">
    <location>
        <begin position="268"/>
        <end position="691"/>
    </location>
</feature>
<dbReference type="InterPro" id="IPR051475">
    <property type="entry name" value="Diverse_Ion_Transporter"/>
</dbReference>
<dbReference type="PANTHER" id="PTHR43568:SF1">
    <property type="entry name" value="P PROTEIN"/>
    <property type="match status" value="1"/>
</dbReference>
<reference evidence="9" key="2">
    <citation type="journal article" date="2014" name="BMC Genomics">
        <title>A genomic perspective to assessing quality of mass-reared SIT flies used in Mediterranean fruit fly (Ceratitis capitata) eradication in California.</title>
        <authorList>
            <person name="Calla B."/>
            <person name="Hall B."/>
            <person name="Hou S."/>
            <person name="Geib S.M."/>
        </authorList>
    </citation>
    <scope>NUCLEOTIDE SEQUENCE</scope>
</reference>
<feature type="transmembrane region" description="Helical" evidence="7">
    <location>
        <begin position="434"/>
        <end position="457"/>
    </location>
</feature>
<keyword evidence="4 7" id="KW-1133">Transmembrane helix</keyword>
<accession>W8CDH0</accession>
<evidence type="ECO:0000256" key="5">
    <source>
        <dbReference type="ARBA" id="ARBA00023136"/>
    </source>
</evidence>
<feature type="transmembrane region" description="Helical" evidence="7">
    <location>
        <begin position="279"/>
        <end position="296"/>
    </location>
</feature>
<feature type="transmembrane region" description="Helical" evidence="7">
    <location>
        <begin position="253"/>
        <end position="273"/>
    </location>
</feature>
<name>W8CDH0_CERCA</name>
<evidence type="ECO:0000256" key="4">
    <source>
        <dbReference type="ARBA" id="ARBA00022989"/>
    </source>
</evidence>
<dbReference type="AlphaFoldDB" id="W8CDH0"/>